<name>A0A1L9TUE5_9EURO</name>
<dbReference type="RefSeq" id="XP_040706848.1">
    <property type="nucleotide sequence ID" value="XM_040851712.1"/>
</dbReference>
<dbReference type="VEuPathDB" id="FungiDB:ASPSYDRAFT_86686"/>
<accession>A0A1L9TUE5</accession>
<organism evidence="1 2">
    <name type="scientific">Aspergillus sydowii CBS 593.65</name>
    <dbReference type="NCBI Taxonomy" id="1036612"/>
    <lineage>
        <taxon>Eukaryota</taxon>
        <taxon>Fungi</taxon>
        <taxon>Dikarya</taxon>
        <taxon>Ascomycota</taxon>
        <taxon>Pezizomycotina</taxon>
        <taxon>Eurotiomycetes</taxon>
        <taxon>Eurotiomycetidae</taxon>
        <taxon>Eurotiales</taxon>
        <taxon>Aspergillaceae</taxon>
        <taxon>Aspergillus</taxon>
        <taxon>Aspergillus subgen. Nidulantes</taxon>
    </lineage>
</organism>
<gene>
    <name evidence="1" type="ORF">ASPSYDRAFT_86686</name>
</gene>
<keyword evidence="2" id="KW-1185">Reference proteome</keyword>
<dbReference type="EMBL" id="KV878583">
    <property type="protein sequence ID" value="OJJ63042.1"/>
    <property type="molecule type" value="Genomic_DNA"/>
</dbReference>
<reference evidence="2" key="1">
    <citation type="journal article" date="2017" name="Genome Biol.">
        <title>Comparative genomics reveals high biological diversity and specific adaptations in the industrially and medically important fungal genus Aspergillus.</title>
        <authorList>
            <person name="de Vries R.P."/>
            <person name="Riley R."/>
            <person name="Wiebenga A."/>
            <person name="Aguilar-Osorio G."/>
            <person name="Amillis S."/>
            <person name="Uchima C.A."/>
            <person name="Anderluh G."/>
            <person name="Asadollahi M."/>
            <person name="Askin M."/>
            <person name="Barry K."/>
            <person name="Battaglia E."/>
            <person name="Bayram O."/>
            <person name="Benocci T."/>
            <person name="Braus-Stromeyer S.A."/>
            <person name="Caldana C."/>
            <person name="Canovas D."/>
            <person name="Cerqueira G.C."/>
            <person name="Chen F."/>
            <person name="Chen W."/>
            <person name="Choi C."/>
            <person name="Clum A."/>
            <person name="Dos Santos R.A."/>
            <person name="Damasio A.R."/>
            <person name="Diallinas G."/>
            <person name="Emri T."/>
            <person name="Fekete E."/>
            <person name="Flipphi M."/>
            <person name="Freyberg S."/>
            <person name="Gallo A."/>
            <person name="Gournas C."/>
            <person name="Habgood R."/>
            <person name="Hainaut M."/>
            <person name="Harispe M.L."/>
            <person name="Henrissat B."/>
            <person name="Hilden K.S."/>
            <person name="Hope R."/>
            <person name="Hossain A."/>
            <person name="Karabika E."/>
            <person name="Karaffa L."/>
            <person name="Karanyi Z."/>
            <person name="Krasevec N."/>
            <person name="Kuo A."/>
            <person name="Kusch H."/>
            <person name="LaButti K."/>
            <person name="Lagendijk E.L."/>
            <person name="Lapidus A."/>
            <person name="Levasseur A."/>
            <person name="Lindquist E."/>
            <person name="Lipzen A."/>
            <person name="Logrieco A.F."/>
            <person name="MacCabe A."/>
            <person name="Maekelae M.R."/>
            <person name="Malavazi I."/>
            <person name="Melin P."/>
            <person name="Meyer V."/>
            <person name="Mielnichuk N."/>
            <person name="Miskei M."/>
            <person name="Molnar A.P."/>
            <person name="Mule G."/>
            <person name="Ngan C.Y."/>
            <person name="Orejas M."/>
            <person name="Orosz E."/>
            <person name="Ouedraogo J.P."/>
            <person name="Overkamp K.M."/>
            <person name="Park H.-S."/>
            <person name="Perrone G."/>
            <person name="Piumi F."/>
            <person name="Punt P.J."/>
            <person name="Ram A.F."/>
            <person name="Ramon A."/>
            <person name="Rauscher S."/>
            <person name="Record E."/>
            <person name="Riano-Pachon D.M."/>
            <person name="Robert V."/>
            <person name="Roehrig J."/>
            <person name="Ruller R."/>
            <person name="Salamov A."/>
            <person name="Salih N.S."/>
            <person name="Samson R.A."/>
            <person name="Sandor E."/>
            <person name="Sanguinetti M."/>
            <person name="Schuetze T."/>
            <person name="Sepcic K."/>
            <person name="Shelest E."/>
            <person name="Sherlock G."/>
            <person name="Sophianopoulou V."/>
            <person name="Squina F.M."/>
            <person name="Sun H."/>
            <person name="Susca A."/>
            <person name="Todd R.B."/>
            <person name="Tsang A."/>
            <person name="Unkles S.E."/>
            <person name="van de Wiele N."/>
            <person name="van Rossen-Uffink D."/>
            <person name="Oliveira J.V."/>
            <person name="Vesth T.C."/>
            <person name="Visser J."/>
            <person name="Yu J.-H."/>
            <person name="Zhou M."/>
            <person name="Andersen M.R."/>
            <person name="Archer D.B."/>
            <person name="Baker S.E."/>
            <person name="Benoit I."/>
            <person name="Brakhage A.A."/>
            <person name="Braus G.H."/>
            <person name="Fischer R."/>
            <person name="Frisvad J.C."/>
            <person name="Goldman G.H."/>
            <person name="Houbraken J."/>
            <person name="Oakley B."/>
            <person name="Pocsi I."/>
            <person name="Scazzocchio C."/>
            <person name="Seiboth B."/>
            <person name="vanKuyk P.A."/>
            <person name="Wortman J."/>
            <person name="Dyer P.S."/>
            <person name="Grigoriev I.V."/>
        </authorList>
    </citation>
    <scope>NUCLEOTIDE SEQUENCE [LARGE SCALE GENOMIC DNA]</scope>
    <source>
        <strain evidence="2">CBS 593.65</strain>
    </source>
</reference>
<sequence>MSNKSNPDRDYVTAGYLTKEKTPLTIKKPPFNKNDAMKLVKEITQYLNREGCTYYGVTCGYRVPEQKWQFCAWYTKPGITEAEVINIRIKLLRYSAGGAKCDGLVVRGRFDPRSFYSASMSDIQWRYVTKVSVCGGLVFVKRQNDEQDVDEMFDLDIVDLARSDMGRPGFTLGTMLDVLKYRKERV</sequence>
<protein>
    <submittedName>
        <fullName evidence="1">Uncharacterized protein</fullName>
    </submittedName>
</protein>
<evidence type="ECO:0000313" key="2">
    <source>
        <dbReference type="Proteomes" id="UP000184356"/>
    </source>
</evidence>
<dbReference type="GeneID" id="63767785"/>
<evidence type="ECO:0000313" key="1">
    <source>
        <dbReference type="EMBL" id="OJJ63042.1"/>
    </source>
</evidence>
<dbReference type="AlphaFoldDB" id="A0A1L9TUE5"/>
<dbReference type="Proteomes" id="UP000184356">
    <property type="component" value="Unassembled WGS sequence"/>
</dbReference>
<proteinExistence type="predicted"/>
<dbReference type="OrthoDB" id="4480733at2759"/>